<reference evidence="1 4" key="1">
    <citation type="submission" date="2018-11" db="EMBL/GenBank/DDBJ databases">
        <title>The genome of Variovorax sp T529.</title>
        <authorList>
            <person name="Gao J."/>
        </authorList>
    </citation>
    <scope>NUCLEOTIDE SEQUENCE [LARGE SCALE GENOMIC DNA]</scope>
    <source>
        <strain evidence="1 4">T529</strain>
    </source>
</reference>
<dbReference type="Proteomes" id="UP000271137">
    <property type="component" value="Unassembled WGS sequence"/>
</dbReference>
<reference evidence="2 3" key="2">
    <citation type="submission" date="2018-12" db="EMBL/GenBank/DDBJ databases">
        <title>The genome sequences of strain 502.</title>
        <authorList>
            <person name="Gao J."/>
            <person name="Sun J."/>
        </authorList>
    </citation>
    <scope>NUCLEOTIDE SEQUENCE [LARGE SCALE GENOMIC DNA]</scope>
    <source>
        <strain evidence="2 3">502</strain>
    </source>
</reference>
<comment type="caution">
    <text evidence="1">The sequence shown here is derived from an EMBL/GenBank/DDBJ whole genome shotgun (WGS) entry which is preliminary data.</text>
</comment>
<name>A0A3P3E3M2_9BURK</name>
<organism evidence="1 4">
    <name type="scientific">Variovorax beijingensis</name>
    <dbReference type="NCBI Taxonomy" id="2496117"/>
    <lineage>
        <taxon>Bacteria</taxon>
        <taxon>Pseudomonadati</taxon>
        <taxon>Pseudomonadota</taxon>
        <taxon>Betaproteobacteria</taxon>
        <taxon>Burkholderiales</taxon>
        <taxon>Comamonadaceae</taxon>
        <taxon>Variovorax</taxon>
    </lineage>
</organism>
<proteinExistence type="predicted"/>
<evidence type="ECO:0000313" key="1">
    <source>
        <dbReference type="EMBL" id="RRH80302.1"/>
    </source>
</evidence>
<gene>
    <name evidence="1" type="ORF">EH244_30820</name>
    <name evidence="2" type="ORF">EJO66_30860</name>
</gene>
<sequence length="220" mass="23652">MNVVPLRVAPDASSPVHTIGTIRGLRPDGQFAIEDESGIARTCRRAASCLLKPQVGDTVLVSGPDSYRMFLIAVLEQADAAVSRIEIDGALVLGGNAHPVTIESEGKVSVRSGGVLDMAAAQWTMRAGSADCRADDMRFTARKVDATMGTMKLVGKVFETISERVVQMTRSALRIVDEVDQSRVGHLDCKARDTVRIHAKHTMVTGEDLVKIDASQIHMG</sequence>
<dbReference type="Pfam" id="PF12059">
    <property type="entry name" value="DUF3540"/>
    <property type="match status" value="1"/>
</dbReference>
<dbReference type="InterPro" id="IPR021927">
    <property type="entry name" value="DUF3540"/>
</dbReference>
<dbReference type="AlphaFoldDB" id="A0A3P3E3M2"/>
<dbReference type="EMBL" id="RQXU01000040">
    <property type="protein sequence ID" value="RRH80302.1"/>
    <property type="molecule type" value="Genomic_DNA"/>
</dbReference>
<accession>A0A3P3E3M2</accession>
<protein>
    <submittedName>
        <fullName evidence="1">DUF3540 domain-containing protein</fullName>
    </submittedName>
</protein>
<dbReference type="RefSeq" id="WP_124962083.1">
    <property type="nucleotide sequence ID" value="NZ_RQXU01000040.1"/>
</dbReference>
<evidence type="ECO:0000313" key="4">
    <source>
        <dbReference type="Proteomes" id="UP000271590"/>
    </source>
</evidence>
<dbReference type="EMBL" id="RXFQ01000031">
    <property type="protein sequence ID" value="RSZ29119.1"/>
    <property type="molecule type" value="Genomic_DNA"/>
</dbReference>
<evidence type="ECO:0000313" key="2">
    <source>
        <dbReference type="EMBL" id="RSZ29119.1"/>
    </source>
</evidence>
<evidence type="ECO:0000313" key="3">
    <source>
        <dbReference type="Proteomes" id="UP000271137"/>
    </source>
</evidence>
<dbReference type="Proteomes" id="UP000271590">
    <property type="component" value="Unassembled WGS sequence"/>
</dbReference>
<keyword evidence="3" id="KW-1185">Reference proteome</keyword>